<protein>
    <submittedName>
        <fullName evidence="1">ORF103</fullName>
    </submittedName>
</protein>
<accession>Q14W03</accession>
<evidence type="ECO:0000313" key="2">
    <source>
        <dbReference type="Proteomes" id="UP000120576"/>
    </source>
</evidence>
<evidence type="ECO:0000313" key="1">
    <source>
        <dbReference type="EMBL" id="ABG25677.1"/>
    </source>
</evidence>
<dbReference type="Proteomes" id="UP000120576">
    <property type="component" value="Genome"/>
</dbReference>
<dbReference type="EMBL" id="DQ665652">
    <property type="protein sequence ID" value="ABG25677.1"/>
    <property type="molecule type" value="Genomic_DNA"/>
</dbReference>
<reference evidence="1 2" key="1">
    <citation type="journal article" date="2006" name="J. Gen. Virol.">
        <title>Genome sequences of two frog herpesviruses.</title>
        <authorList>
            <person name="Davison A.J."/>
            <person name="Cunningham C."/>
            <person name="Sauerbier W."/>
            <person name="McKinnell R.G."/>
        </authorList>
    </citation>
    <scope>NUCLEOTIDE SEQUENCE [LARGE SCALE GENOMIC DNA]</scope>
    <source>
        <strain evidence="1">ATCC VR-568</strain>
    </source>
</reference>
<dbReference type="GeneID" id="5179461"/>
<proteinExistence type="predicted"/>
<name>Q14W03_9VIRU</name>
<keyword evidence="2" id="KW-1185">Reference proteome</keyword>
<dbReference type="KEGG" id="vg:5179461"/>
<organism evidence="1 2">
    <name type="scientific">Ranid herpesvirus 2</name>
    <dbReference type="NCBI Taxonomy" id="389214"/>
    <lineage>
        <taxon>Viruses</taxon>
        <taxon>Duplodnaviria</taxon>
        <taxon>Heunggongvirae</taxon>
        <taxon>Peploviricota</taxon>
        <taxon>Herviviricetes</taxon>
        <taxon>Herpesvirales</taxon>
        <taxon>Alloherpesviridae</taxon>
        <taxon>Batravirus</taxon>
        <taxon>Batravirus ranidallo2</taxon>
    </lineage>
</organism>
<dbReference type="RefSeq" id="YP_656611.1">
    <property type="nucleotide sequence ID" value="NC_008210.1"/>
</dbReference>
<sequence>MCLRLCQKYMPTSRAATARKQSAATTTCVLLTSLSETITSPRLLATSVVLNIMVDAGGMVAMASVIYLLPNCTGPEPTLDWYSNCAVAYNGNGYYNADCTRNTTFKGTRRQRNAVAGYKCTMVNITQTVRFKRQTPGKPDYIIKCPKDAPCNYGVALYVMKSMREVDEVGYGTCADRLRALTQCKAGFNLLKASPNLHMGLVGQSDELC</sequence>